<dbReference type="EMBL" id="JAPQKH010000006">
    <property type="protein sequence ID" value="KAJ5093729.1"/>
    <property type="molecule type" value="Genomic_DNA"/>
</dbReference>
<dbReference type="Proteomes" id="UP001149165">
    <property type="component" value="Unassembled WGS sequence"/>
</dbReference>
<organism evidence="2 3">
    <name type="scientific">Penicillium angulare</name>
    <dbReference type="NCBI Taxonomy" id="116970"/>
    <lineage>
        <taxon>Eukaryota</taxon>
        <taxon>Fungi</taxon>
        <taxon>Dikarya</taxon>
        <taxon>Ascomycota</taxon>
        <taxon>Pezizomycotina</taxon>
        <taxon>Eurotiomycetes</taxon>
        <taxon>Eurotiomycetidae</taxon>
        <taxon>Eurotiales</taxon>
        <taxon>Aspergillaceae</taxon>
        <taxon>Penicillium</taxon>
    </lineage>
</organism>
<sequence>MPAPLVIEPTVVRDLHDDEKLVLDDFESHVSRCTSCGLALETNDNSFCERGHLLAVDVTKYLYTKSNKHYAVVDKENGKPMRVKLPRDSNATRRLLNSVEDGLRLQSPRRGRAPPVRSPTTPSRPVIEQVRPRSHTPENPETPHQIIERSPSSSKRHVIVYPRSSRSSNSSRSPSNRGSLYVNDRLDREERRYESRGHRYHR</sequence>
<keyword evidence="3" id="KW-1185">Reference proteome</keyword>
<evidence type="ECO:0000256" key="1">
    <source>
        <dbReference type="SAM" id="MobiDB-lite"/>
    </source>
</evidence>
<dbReference type="AlphaFoldDB" id="A0A9W9F514"/>
<dbReference type="OrthoDB" id="5387413at2759"/>
<accession>A0A9W9F514</accession>
<evidence type="ECO:0000313" key="3">
    <source>
        <dbReference type="Proteomes" id="UP001149165"/>
    </source>
</evidence>
<reference evidence="2" key="2">
    <citation type="journal article" date="2023" name="IMA Fungus">
        <title>Comparative genomic study of the Penicillium genus elucidates a diverse pangenome and 15 lateral gene transfer events.</title>
        <authorList>
            <person name="Petersen C."/>
            <person name="Sorensen T."/>
            <person name="Nielsen M.R."/>
            <person name="Sondergaard T.E."/>
            <person name="Sorensen J.L."/>
            <person name="Fitzpatrick D.A."/>
            <person name="Frisvad J.C."/>
            <person name="Nielsen K.L."/>
        </authorList>
    </citation>
    <scope>NUCLEOTIDE SEQUENCE</scope>
    <source>
        <strain evidence="2">IBT 30069</strain>
    </source>
</reference>
<reference evidence="2" key="1">
    <citation type="submission" date="2022-11" db="EMBL/GenBank/DDBJ databases">
        <authorList>
            <person name="Petersen C."/>
        </authorList>
    </citation>
    <scope>NUCLEOTIDE SEQUENCE</scope>
    <source>
        <strain evidence="2">IBT 30069</strain>
    </source>
</reference>
<feature type="compositionally biased region" description="Low complexity" evidence="1">
    <location>
        <begin position="162"/>
        <end position="177"/>
    </location>
</feature>
<name>A0A9W9F514_9EURO</name>
<feature type="region of interest" description="Disordered" evidence="1">
    <location>
        <begin position="97"/>
        <end position="184"/>
    </location>
</feature>
<gene>
    <name evidence="2" type="ORF">N7456_009590</name>
</gene>
<feature type="compositionally biased region" description="Low complexity" evidence="1">
    <location>
        <begin position="114"/>
        <end position="126"/>
    </location>
</feature>
<evidence type="ECO:0000313" key="2">
    <source>
        <dbReference type="EMBL" id="KAJ5093729.1"/>
    </source>
</evidence>
<proteinExistence type="predicted"/>
<comment type="caution">
    <text evidence="2">The sequence shown here is derived from an EMBL/GenBank/DDBJ whole genome shotgun (WGS) entry which is preliminary data.</text>
</comment>
<protein>
    <submittedName>
        <fullName evidence="2">Uncharacterized protein</fullName>
    </submittedName>
</protein>